<reference evidence="2" key="1">
    <citation type="submission" date="2020-11" db="EMBL/GenBank/DDBJ databases">
        <authorList>
            <person name="Thieme N."/>
            <person name="Liebl W."/>
            <person name="Zverlov V."/>
        </authorList>
    </citation>
    <scope>NUCLEOTIDE SEQUENCE</scope>
    <source>
        <strain evidence="2">NT08</strain>
    </source>
</reference>
<dbReference type="InterPro" id="IPR007627">
    <property type="entry name" value="RNA_pol_sigma70_r2"/>
</dbReference>
<proteinExistence type="predicted"/>
<evidence type="ECO:0000259" key="1">
    <source>
        <dbReference type="Pfam" id="PF04542"/>
    </source>
</evidence>
<evidence type="ECO:0000313" key="2">
    <source>
        <dbReference type="EMBL" id="MBF7809828.1"/>
    </source>
</evidence>
<dbReference type="NCBIfam" id="TIGR02937">
    <property type="entry name" value="sigma70-ECF"/>
    <property type="match status" value="1"/>
</dbReference>
<dbReference type="AlphaFoldDB" id="A0AAE2V188"/>
<protein>
    <submittedName>
        <fullName evidence="2">Sigma-70 family RNA polymerase sigma factor</fullName>
    </submittedName>
</protein>
<feature type="domain" description="RNA polymerase sigma-70 region 2" evidence="1">
    <location>
        <begin position="26"/>
        <end position="91"/>
    </location>
</feature>
<dbReference type="GO" id="GO:0003700">
    <property type="term" value="F:DNA-binding transcription factor activity"/>
    <property type="evidence" value="ECO:0007669"/>
    <property type="project" value="InterPro"/>
</dbReference>
<organism evidence="2 3">
    <name type="scientific">Clostridium beijerinckii</name>
    <name type="common">Clostridium MP</name>
    <dbReference type="NCBI Taxonomy" id="1520"/>
    <lineage>
        <taxon>Bacteria</taxon>
        <taxon>Bacillati</taxon>
        <taxon>Bacillota</taxon>
        <taxon>Clostridia</taxon>
        <taxon>Eubacteriales</taxon>
        <taxon>Clostridiaceae</taxon>
        <taxon>Clostridium</taxon>
    </lineage>
</organism>
<comment type="caution">
    <text evidence="2">The sequence shown here is derived from an EMBL/GenBank/DDBJ whole genome shotgun (WGS) entry which is preliminary data.</text>
</comment>
<dbReference type="Pfam" id="PF04542">
    <property type="entry name" value="Sigma70_r2"/>
    <property type="match status" value="1"/>
</dbReference>
<dbReference type="RefSeq" id="WP_012059583.1">
    <property type="nucleotide sequence ID" value="NZ_CP073279.1"/>
</dbReference>
<dbReference type="Gene3D" id="1.20.120.1810">
    <property type="match status" value="1"/>
</dbReference>
<sequence>MNFDYIENLVIRCKNNDEAAKEKLTNEFKPLIYNISKKTFVDRYSTYDIQQECYKSLFKSVSMYNLEKHRFVAYATNAIKNNVNDLIRKTNFRSSTDSHDALSFYASFEEDIPSQEISIEASLCEICDYEDLKLALKTLNKEEIELINFIFYKNHTVREYAAFKDMCYSTAILKKKTILRKIFNSIPVYY</sequence>
<name>A0AAE2V188_CLOBE</name>
<dbReference type="Proteomes" id="UP000631418">
    <property type="component" value="Unassembled WGS sequence"/>
</dbReference>
<dbReference type="EMBL" id="JADOEF010000001">
    <property type="protein sequence ID" value="MBF7809828.1"/>
    <property type="molecule type" value="Genomic_DNA"/>
</dbReference>
<dbReference type="InterPro" id="IPR013325">
    <property type="entry name" value="RNA_pol_sigma_r2"/>
</dbReference>
<dbReference type="InterPro" id="IPR014284">
    <property type="entry name" value="RNA_pol_sigma-70_dom"/>
</dbReference>
<accession>A0AAE2V188</accession>
<gene>
    <name evidence="2" type="ORF">IS491_14355</name>
</gene>
<evidence type="ECO:0000313" key="3">
    <source>
        <dbReference type="Proteomes" id="UP000631418"/>
    </source>
</evidence>
<dbReference type="GO" id="GO:0006352">
    <property type="term" value="P:DNA-templated transcription initiation"/>
    <property type="evidence" value="ECO:0007669"/>
    <property type="project" value="InterPro"/>
</dbReference>
<dbReference type="SUPFAM" id="SSF88946">
    <property type="entry name" value="Sigma2 domain of RNA polymerase sigma factors"/>
    <property type="match status" value="1"/>
</dbReference>